<protein>
    <submittedName>
        <fullName evidence="1">Uncharacterized protein</fullName>
    </submittedName>
</protein>
<dbReference type="Proteomes" id="UP001239111">
    <property type="component" value="Chromosome 3"/>
</dbReference>
<dbReference type="EMBL" id="CM056743">
    <property type="protein sequence ID" value="KAJ8673305.1"/>
    <property type="molecule type" value="Genomic_DNA"/>
</dbReference>
<comment type="caution">
    <text evidence="1">The sequence shown here is derived from an EMBL/GenBank/DDBJ whole genome shotgun (WGS) entry which is preliminary data.</text>
</comment>
<evidence type="ECO:0000313" key="1">
    <source>
        <dbReference type="EMBL" id="KAJ8673305.1"/>
    </source>
</evidence>
<organism evidence="1 2">
    <name type="scientific">Eretmocerus hayati</name>
    <dbReference type="NCBI Taxonomy" id="131215"/>
    <lineage>
        <taxon>Eukaryota</taxon>
        <taxon>Metazoa</taxon>
        <taxon>Ecdysozoa</taxon>
        <taxon>Arthropoda</taxon>
        <taxon>Hexapoda</taxon>
        <taxon>Insecta</taxon>
        <taxon>Pterygota</taxon>
        <taxon>Neoptera</taxon>
        <taxon>Endopterygota</taxon>
        <taxon>Hymenoptera</taxon>
        <taxon>Apocrita</taxon>
        <taxon>Proctotrupomorpha</taxon>
        <taxon>Chalcidoidea</taxon>
        <taxon>Aphelinidae</taxon>
        <taxon>Aphelininae</taxon>
        <taxon>Eretmocerus</taxon>
    </lineage>
</organism>
<proteinExistence type="predicted"/>
<sequence>MDALADQNLKKYRNTLSSNQRRILLAVEKETLGKEINNHEMIDVILRNLKTIRSPSEWNPHDKQDIALFHLACLRSDRTAIENFLDQGFSVNSRSNFDKEEWEEFTPLHFMVTGYESWSTDSLAERLLEKDYDFSAQDEKGRTALHLAFRLICKKPVWSLSDSRLAQNWIHNITDREFNNPTDENGLSLFHIICCGISDDLPKHLKCVQFFIDNGVDINSSVSSKDEIFPGYTAMHFAVKNLEFDTIKLLIDSGANLYETNEEDLTPLHIACDCLTLCSPLYDSDPLSDKRLKRMRIVELFLKCGADVNSEDGKGGTHLHHAFNSNRGEDEPLMQLLLSKSQMSKNYSDSNGVSYLHIASSMNVSAVKNLMENGALPLSHLNEDAPFKPGYFPLHFAVLFNKVEIVQYLLENGVNPNIKTVSEIKATPLHIACTYDESELYIFKNSVIYDNFEATLQSYQNDKVRIVELLLKHGASINEKDSFGVIPLSKACLIPKSPYFSYYKKEQEIMQQLCTGQLEMVQLLLCRGADPTLRSNDGRSILHDLVYQKPSCQRHMLAEIVVKSGADLNALDNDGFAPLHVAVKDSRVAASNATLIKLFCGNGANINGTSKNDFTPLHFAVIHDKFDSMKILAYILDHDDVDLNSQNIYGDTPLHTAIKLKIHLHIEKLLNAGADIQIKNIEGILPSDLLCGWMWEKSQDSRENISKTLILAIRHFKRLLKMNTFVTKKKFKTGSKRSLFFEPAKAAL</sequence>
<reference evidence="1" key="1">
    <citation type="submission" date="2023-04" db="EMBL/GenBank/DDBJ databases">
        <title>A chromosome-level genome assembly of the parasitoid wasp Eretmocerus hayati.</title>
        <authorList>
            <person name="Zhong Y."/>
            <person name="Liu S."/>
            <person name="Liu Y."/>
        </authorList>
    </citation>
    <scope>NUCLEOTIDE SEQUENCE</scope>
    <source>
        <strain evidence="1">ZJU_SS_LIU_2023</strain>
    </source>
</reference>
<name>A0ACC2NUS5_9HYME</name>
<gene>
    <name evidence="1" type="ORF">QAD02_004567</name>
</gene>
<accession>A0ACC2NUS5</accession>
<evidence type="ECO:0000313" key="2">
    <source>
        <dbReference type="Proteomes" id="UP001239111"/>
    </source>
</evidence>
<keyword evidence="2" id="KW-1185">Reference proteome</keyword>